<feature type="transmembrane region" description="Helical" evidence="1">
    <location>
        <begin position="116"/>
        <end position="133"/>
    </location>
</feature>
<organism evidence="2 3">
    <name type="scientific">Dysgonomonas hofstadii</name>
    <dbReference type="NCBI Taxonomy" id="637886"/>
    <lineage>
        <taxon>Bacteria</taxon>
        <taxon>Pseudomonadati</taxon>
        <taxon>Bacteroidota</taxon>
        <taxon>Bacteroidia</taxon>
        <taxon>Bacteroidales</taxon>
        <taxon>Dysgonomonadaceae</taxon>
        <taxon>Dysgonomonas</taxon>
    </lineage>
</organism>
<keyword evidence="1" id="KW-0472">Membrane</keyword>
<keyword evidence="1" id="KW-1133">Transmembrane helix</keyword>
<accession>A0A840CQX5</accession>
<evidence type="ECO:0000313" key="3">
    <source>
        <dbReference type="Proteomes" id="UP000555103"/>
    </source>
</evidence>
<sequence length="335" mass="38317">MGDILKSYKKQVAEGKTFLIIAIAFAIVVRLVYFFYLDFPGFIQTDAYIWNQFSFIFDTSSISLLASSMVTAGMAVLAAHINTEHVFVRRRTLLPSAFIILLFSCNPAFIYITPEYVGGLLVLYIINLFFTSYNSERKAQASYKVSFMLALGSFFVPVLLLYLPIMWLTLAIARCFNFKSFLVSLLGVFTLYFSAFSFYLFTDSLNVFLSPFTSLSLDTLEGLPFFDFEATQWAILGVSLIMLIIIICDNYINRHKDKIRIRAYLGTLDLLAVMALLFFVFLNLGTQMHLFVALISGSLLLAHFYALVEQRITIWLFYFLLIFYILICFSSFLSL</sequence>
<evidence type="ECO:0000256" key="1">
    <source>
        <dbReference type="SAM" id="Phobius"/>
    </source>
</evidence>
<feature type="transmembrane region" description="Helical" evidence="1">
    <location>
        <begin position="232"/>
        <end position="252"/>
    </location>
</feature>
<keyword evidence="3" id="KW-1185">Reference proteome</keyword>
<name>A0A840CQX5_9BACT</name>
<proteinExistence type="predicted"/>
<feature type="transmembrane region" description="Helical" evidence="1">
    <location>
        <begin position="181"/>
        <end position="201"/>
    </location>
</feature>
<feature type="transmembrane region" description="Helical" evidence="1">
    <location>
        <begin position="56"/>
        <end position="81"/>
    </location>
</feature>
<dbReference type="AlphaFoldDB" id="A0A840CQX5"/>
<feature type="transmembrane region" description="Helical" evidence="1">
    <location>
        <begin position="288"/>
        <end position="308"/>
    </location>
</feature>
<feature type="transmembrane region" description="Helical" evidence="1">
    <location>
        <begin position="145"/>
        <end position="169"/>
    </location>
</feature>
<dbReference type="EMBL" id="JACIEP010000018">
    <property type="protein sequence ID" value="MBB4037826.1"/>
    <property type="molecule type" value="Genomic_DNA"/>
</dbReference>
<gene>
    <name evidence="2" type="ORF">GGR21_003747</name>
</gene>
<dbReference type="Proteomes" id="UP000555103">
    <property type="component" value="Unassembled WGS sequence"/>
</dbReference>
<evidence type="ECO:0000313" key="2">
    <source>
        <dbReference type="EMBL" id="MBB4037826.1"/>
    </source>
</evidence>
<comment type="caution">
    <text evidence="2">The sequence shown here is derived from an EMBL/GenBank/DDBJ whole genome shotgun (WGS) entry which is preliminary data.</text>
</comment>
<feature type="transmembrane region" description="Helical" evidence="1">
    <location>
        <begin position="264"/>
        <end position="282"/>
    </location>
</feature>
<reference evidence="2 3" key="1">
    <citation type="submission" date="2020-08" db="EMBL/GenBank/DDBJ databases">
        <title>Genomic Encyclopedia of Type Strains, Phase IV (KMG-IV): sequencing the most valuable type-strain genomes for metagenomic binning, comparative biology and taxonomic classification.</title>
        <authorList>
            <person name="Goeker M."/>
        </authorList>
    </citation>
    <scope>NUCLEOTIDE SEQUENCE [LARGE SCALE GENOMIC DNA]</scope>
    <source>
        <strain evidence="2 3">DSM 104969</strain>
    </source>
</reference>
<evidence type="ECO:0008006" key="4">
    <source>
        <dbReference type="Google" id="ProtNLM"/>
    </source>
</evidence>
<feature type="transmembrane region" description="Helical" evidence="1">
    <location>
        <begin position="315"/>
        <end position="333"/>
    </location>
</feature>
<dbReference type="RefSeq" id="WP_183308673.1">
    <property type="nucleotide sequence ID" value="NZ_JACIEP010000018.1"/>
</dbReference>
<keyword evidence="1" id="KW-0812">Transmembrane</keyword>
<feature type="transmembrane region" description="Helical" evidence="1">
    <location>
        <begin position="18"/>
        <end position="36"/>
    </location>
</feature>
<protein>
    <recommendedName>
        <fullName evidence="4">Beta-carotene 15,15'-monooxygenase</fullName>
    </recommendedName>
</protein>